<dbReference type="PANTHER" id="PTHR33744">
    <property type="entry name" value="CARBOHYDRATE DIACID REGULATOR"/>
    <property type="match status" value="1"/>
</dbReference>
<dbReference type="SUPFAM" id="SSF46689">
    <property type="entry name" value="Homeodomain-like"/>
    <property type="match status" value="1"/>
</dbReference>
<dbReference type="PANTHER" id="PTHR33744:SF15">
    <property type="entry name" value="CARBOHYDRATE DIACID REGULATOR"/>
    <property type="match status" value="1"/>
</dbReference>
<comment type="caution">
    <text evidence="2">The sequence shown here is derived from an EMBL/GenBank/DDBJ whole genome shotgun (WGS) entry which is preliminary data.</text>
</comment>
<dbReference type="InterPro" id="IPR025736">
    <property type="entry name" value="PucR_C-HTH_dom"/>
</dbReference>
<dbReference type="InterPro" id="IPR042070">
    <property type="entry name" value="PucR_C-HTH_sf"/>
</dbReference>
<dbReference type="Gene3D" id="1.10.10.2840">
    <property type="entry name" value="PucR C-terminal helix-turn-helix domain"/>
    <property type="match status" value="1"/>
</dbReference>
<reference evidence="2" key="1">
    <citation type="submission" date="2011-01" db="EMBL/GenBank/DDBJ databases">
        <authorList>
            <person name="Muzny D."/>
            <person name="Qin X."/>
            <person name="Buhay C."/>
            <person name="Dugan-Rocha S."/>
            <person name="Ding Y."/>
            <person name="Chen G."/>
            <person name="Hawes A."/>
            <person name="Holder M."/>
            <person name="Jhangiani S."/>
            <person name="Johnson A."/>
            <person name="Khan Z."/>
            <person name="Li Z."/>
            <person name="Liu W."/>
            <person name="Liu X."/>
            <person name="Perez L."/>
            <person name="Shen H."/>
            <person name="Wang Q."/>
            <person name="Watt J."/>
            <person name="Xi L."/>
            <person name="Xin Y."/>
            <person name="Zhou J."/>
            <person name="Deng J."/>
            <person name="Jiang H."/>
            <person name="Liu Y."/>
            <person name="Qu J."/>
            <person name="Song X.-Z."/>
            <person name="Zhang L."/>
            <person name="Villasana D."/>
            <person name="Johnson A."/>
            <person name="Liu J."/>
            <person name="Liyanage D."/>
            <person name="Lorensuhewa L."/>
            <person name="Robinson T."/>
            <person name="Song A."/>
            <person name="Song B.-B."/>
            <person name="Dinh H."/>
            <person name="Thornton R."/>
            <person name="Coyle M."/>
            <person name="Francisco L."/>
            <person name="Jackson L."/>
            <person name="Javaid M."/>
            <person name="Korchina V."/>
            <person name="Kovar C."/>
            <person name="Mata R."/>
            <person name="Mathew T."/>
            <person name="Ngo R."/>
            <person name="Nguyen L."/>
            <person name="Nguyen N."/>
            <person name="Okwuonu G."/>
            <person name="Ongeri F."/>
            <person name="Pham C."/>
            <person name="Simmons D."/>
            <person name="Wilczek-Boney K."/>
            <person name="Hale W."/>
            <person name="Jakkamsetti A."/>
            <person name="Pham P."/>
            <person name="Ruth R."/>
            <person name="San Lucas F."/>
            <person name="Warren J."/>
            <person name="Zhang J."/>
            <person name="Zhao Z."/>
            <person name="Zhou C."/>
            <person name="Zhu D."/>
            <person name="Lee S."/>
            <person name="Bess C."/>
            <person name="Blankenburg K."/>
            <person name="Forbes L."/>
            <person name="Fu Q."/>
            <person name="Gubbala S."/>
            <person name="Hirani K."/>
            <person name="Jayaseelan J.C."/>
            <person name="Lara F."/>
            <person name="Munidasa M."/>
            <person name="Palculict T."/>
            <person name="Patil S."/>
            <person name="Pu L.-L."/>
            <person name="Saada N."/>
            <person name="Tang L."/>
            <person name="Weissenberger G."/>
            <person name="Zhu Y."/>
            <person name="Hemphill L."/>
            <person name="Shang Y."/>
            <person name="Youmans B."/>
            <person name="Ayvaz T."/>
            <person name="Ross M."/>
            <person name="Santibanez J."/>
            <person name="Aqrawi P."/>
            <person name="Gross S."/>
            <person name="Joshi V."/>
            <person name="Fowler G."/>
            <person name="Nazareth L."/>
            <person name="Reid J."/>
            <person name="Worley K."/>
            <person name="Petrosino J."/>
            <person name="Highlander S."/>
            <person name="Gibbs R."/>
        </authorList>
    </citation>
    <scope>NUCLEOTIDE SEQUENCE [LARGE SCALE GENOMIC DNA]</scope>
    <source>
        <strain evidence="2">ATCC 19414</strain>
    </source>
</reference>
<accession>E7FXZ6</accession>
<proteinExistence type="predicted"/>
<protein>
    <recommendedName>
        <fullName evidence="1">PucR C-terminal helix-turn-helix domain-containing protein</fullName>
    </recommendedName>
</protein>
<keyword evidence="3" id="KW-1185">Reference proteome</keyword>
<dbReference type="InterPro" id="IPR009057">
    <property type="entry name" value="Homeodomain-like_sf"/>
</dbReference>
<dbReference type="EMBL" id="ACLK02000003">
    <property type="protein sequence ID" value="EFY08370.1"/>
    <property type="molecule type" value="Genomic_DNA"/>
</dbReference>
<organism evidence="2 3">
    <name type="scientific">Erysipelothrix rhusiopathiae ATCC 19414</name>
    <dbReference type="NCBI Taxonomy" id="525280"/>
    <lineage>
        <taxon>Bacteria</taxon>
        <taxon>Bacillati</taxon>
        <taxon>Bacillota</taxon>
        <taxon>Erysipelotrichia</taxon>
        <taxon>Erysipelotrichales</taxon>
        <taxon>Erysipelotrichaceae</taxon>
        <taxon>Erysipelothrix</taxon>
    </lineage>
</organism>
<dbReference type="Proteomes" id="UP000003028">
    <property type="component" value="Unassembled WGS sequence"/>
</dbReference>
<sequence length="285" mass="33175">MTKEIVQGDHMTFNDLQKLYPSARMSQINNASENEFVLHDGHQYFMINTSLLNKTEKDLLSLMFKEEDQKSIWYQHLINGEALNNTSNKLYHFVHFHVKYLNQNHDLWLKTFQHFFTAPLDAFYINNHSGIIVLDSRNYDIESLEGFIAALDDDFSTNTSLYIGADRMIHDDLISLFKEETFLFHKSGYPTRINNFANTYLKAYVTPKIRSSSIGSSIRQLILSQDDMVETITCMWNHEGNVTSSAQALFIHRNTLNYRIDKFNELTGLSLRHLDDLLLAYLLIV</sequence>
<evidence type="ECO:0000313" key="3">
    <source>
        <dbReference type="Proteomes" id="UP000003028"/>
    </source>
</evidence>
<dbReference type="Pfam" id="PF13556">
    <property type="entry name" value="HTH_30"/>
    <property type="match status" value="1"/>
</dbReference>
<evidence type="ECO:0000313" key="2">
    <source>
        <dbReference type="EMBL" id="EFY08370.1"/>
    </source>
</evidence>
<dbReference type="AlphaFoldDB" id="E7FXZ6"/>
<dbReference type="STRING" id="1648.A2I91_08520"/>
<name>E7FXZ6_ERYRH</name>
<dbReference type="InterPro" id="IPR051448">
    <property type="entry name" value="CdaR-like_regulators"/>
</dbReference>
<gene>
    <name evidence="2" type="ORF">HMPREF0357_11523</name>
</gene>
<feature type="domain" description="PucR C-terminal helix-turn-helix" evidence="1">
    <location>
        <begin position="229"/>
        <end position="282"/>
    </location>
</feature>
<evidence type="ECO:0000259" key="1">
    <source>
        <dbReference type="Pfam" id="PF13556"/>
    </source>
</evidence>